<proteinExistence type="predicted"/>
<name>A0A8S5LYR5_9CAUD</name>
<dbReference type="EMBL" id="BK014769">
    <property type="protein sequence ID" value="DAD74967.1"/>
    <property type="molecule type" value="Genomic_DNA"/>
</dbReference>
<accession>A0A8S5LYR5</accession>
<reference evidence="1" key="1">
    <citation type="journal article" date="2021" name="Proc. Natl. Acad. Sci. U.S.A.">
        <title>A Catalog of Tens of Thousands of Viruses from Human Metagenomes Reveals Hidden Associations with Chronic Diseases.</title>
        <authorList>
            <person name="Tisza M.J."/>
            <person name="Buck C.B."/>
        </authorList>
    </citation>
    <scope>NUCLEOTIDE SEQUENCE</scope>
    <source>
        <strain evidence="1">CtA995</strain>
    </source>
</reference>
<sequence length="196" mass="22260">MKLYELTESFAELFSQFEDINEYEPDTDADGQPIDGNGDIIEDVDAYKEKMLTAWFDTLEGIEGEFDEKAESIAVYIKQLKAEANILKFEKSAIAKRQSQKEREVEKLAAYLLNAMKAIGRSKVDMPHTVVSIRNNAPSLIVDNEAEFVSWAQENNDSLLEYIMPKVKKNDVKKLCKNGEAIPFVHMESKQSLSVK</sequence>
<dbReference type="InterPro" id="IPR008840">
    <property type="entry name" value="Sipho_Gp157"/>
</dbReference>
<dbReference type="Pfam" id="PF05565">
    <property type="entry name" value="Sipho_Gp157"/>
    <property type="match status" value="1"/>
</dbReference>
<organism evidence="1">
    <name type="scientific">Siphoviridae sp. ctA995</name>
    <dbReference type="NCBI Taxonomy" id="2826180"/>
    <lineage>
        <taxon>Viruses</taxon>
        <taxon>Duplodnaviria</taxon>
        <taxon>Heunggongvirae</taxon>
        <taxon>Uroviricota</taxon>
        <taxon>Caudoviricetes</taxon>
    </lineage>
</organism>
<protein>
    <submittedName>
        <fullName evidence="1">Resistance protein</fullName>
    </submittedName>
</protein>
<evidence type="ECO:0000313" key="1">
    <source>
        <dbReference type="EMBL" id="DAD74967.1"/>
    </source>
</evidence>